<evidence type="ECO:0000256" key="2">
    <source>
        <dbReference type="SAM" id="Phobius"/>
    </source>
</evidence>
<gene>
    <name evidence="3" type="ORF">FK492_24775</name>
</gene>
<keyword evidence="4" id="KW-1185">Reference proteome</keyword>
<organism evidence="3 4">
    <name type="scientific">Pantoea dispersa</name>
    <dbReference type="NCBI Taxonomy" id="59814"/>
    <lineage>
        <taxon>Bacteria</taxon>
        <taxon>Pseudomonadati</taxon>
        <taxon>Pseudomonadota</taxon>
        <taxon>Gammaproteobacteria</taxon>
        <taxon>Enterobacterales</taxon>
        <taxon>Erwiniaceae</taxon>
        <taxon>Pantoea</taxon>
    </lineage>
</organism>
<feature type="compositionally biased region" description="Basic and acidic residues" evidence="1">
    <location>
        <begin position="1"/>
        <end position="27"/>
    </location>
</feature>
<evidence type="ECO:0000313" key="4">
    <source>
        <dbReference type="Proteomes" id="UP000319715"/>
    </source>
</evidence>
<dbReference type="EMBL" id="VICF01000304">
    <property type="protein sequence ID" value="TQC54841.1"/>
    <property type="molecule type" value="Genomic_DNA"/>
</dbReference>
<proteinExistence type="predicted"/>
<protein>
    <submittedName>
        <fullName evidence="3">Uncharacterized protein</fullName>
    </submittedName>
</protein>
<comment type="caution">
    <text evidence="3">The sequence shown here is derived from an EMBL/GenBank/DDBJ whole genome shotgun (WGS) entry which is preliminary data.</text>
</comment>
<keyword evidence="2" id="KW-1133">Transmembrane helix</keyword>
<name>A0ABY2ZQP6_9GAMM</name>
<evidence type="ECO:0000313" key="3">
    <source>
        <dbReference type="EMBL" id="TQC54841.1"/>
    </source>
</evidence>
<feature type="transmembrane region" description="Helical" evidence="2">
    <location>
        <begin position="76"/>
        <end position="94"/>
    </location>
</feature>
<dbReference type="Proteomes" id="UP000319715">
    <property type="component" value="Unassembled WGS sequence"/>
</dbReference>
<feature type="non-terminal residue" evidence="3">
    <location>
        <position position="1"/>
    </location>
</feature>
<feature type="region of interest" description="Disordered" evidence="1">
    <location>
        <begin position="1"/>
        <end position="28"/>
    </location>
</feature>
<keyword evidence="2" id="KW-0472">Membrane</keyword>
<reference evidence="3 4" key="1">
    <citation type="submission" date="2019-06" db="EMBL/GenBank/DDBJ databases">
        <title>Pantoea dispersa Assembly.</title>
        <authorList>
            <person name="Wang J."/>
        </authorList>
    </citation>
    <scope>NUCLEOTIDE SEQUENCE [LARGE SCALE GENOMIC DNA]</scope>
    <source>
        <strain evidence="4">bio</strain>
    </source>
</reference>
<sequence length="102" mass="11430">ADARPDRQPQPRSPGRDHARPYPRDYRSFPVRLLSPPLLCRSGFSRDRSFRCRPVAAEAAPTNTATPLPPHHQGTSMLTALGFGMVITFMYLIMSKRLSPLV</sequence>
<evidence type="ECO:0000256" key="1">
    <source>
        <dbReference type="SAM" id="MobiDB-lite"/>
    </source>
</evidence>
<accession>A0ABY2ZQP6</accession>
<feature type="non-terminal residue" evidence="3">
    <location>
        <position position="102"/>
    </location>
</feature>
<keyword evidence="2" id="KW-0812">Transmembrane</keyword>